<feature type="compositionally biased region" description="Low complexity" evidence="1">
    <location>
        <begin position="339"/>
        <end position="351"/>
    </location>
</feature>
<accession>A0A8K0SMF2</accession>
<gene>
    <name evidence="3" type="ORF">B0I35DRAFT_515063</name>
</gene>
<dbReference type="AlphaFoldDB" id="A0A8K0SMF2"/>
<dbReference type="Pfam" id="PF09994">
    <property type="entry name" value="T6SS_Tle1-like_cat"/>
    <property type="match status" value="2"/>
</dbReference>
<dbReference type="InterPro" id="IPR029058">
    <property type="entry name" value="AB_hydrolase_fold"/>
</dbReference>
<evidence type="ECO:0000313" key="3">
    <source>
        <dbReference type="EMBL" id="KAH7309638.1"/>
    </source>
</evidence>
<reference evidence="3" key="1">
    <citation type="journal article" date="2021" name="Nat. Commun.">
        <title>Genetic determinants of endophytism in the Arabidopsis root mycobiome.</title>
        <authorList>
            <person name="Mesny F."/>
            <person name="Miyauchi S."/>
            <person name="Thiergart T."/>
            <person name="Pickel B."/>
            <person name="Atanasova L."/>
            <person name="Karlsson M."/>
            <person name="Huettel B."/>
            <person name="Barry K.W."/>
            <person name="Haridas S."/>
            <person name="Chen C."/>
            <person name="Bauer D."/>
            <person name="Andreopoulos W."/>
            <person name="Pangilinan J."/>
            <person name="LaButti K."/>
            <person name="Riley R."/>
            <person name="Lipzen A."/>
            <person name="Clum A."/>
            <person name="Drula E."/>
            <person name="Henrissat B."/>
            <person name="Kohler A."/>
            <person name="Grigoriev I.V."/>
            <person name="Martin F.M."/>
            <person name="Hacquard S."/>
        </authorList>
    </citation>
    <scope>NUCLEOTIDE SEQUENCE</scope>
    <source>
        <strain evidence="3">MPI-CAGE-CH-0235</strain>
    </source>
</reference>
<sequence>MAAPKPQGKLAKGAVRCAHLQGYLEGSREKGHPRPRPNSKRLIICCDGTWNNTNDSSNPASNVSRLSGAFARSCCSGMPQVIYYHPGAGTETSWVAQVLGGTFGYGVPQDIAESYRFICNNYRNGDELFLIGFSRGAFTARSIAGMVCSLGFLNRAGIDQLPHIFKDYTNWLSWTDVSQFDEKVHLLGFNLENMEKNEKVNVFWEGIRAKWKSTQVSREPSNVSNGKQTPARDQSGDPFSSTASLLPETHDVLYTPRSREMLQAELETDKRELFGEIVRINGMGKRARTKEQVAKKYRDLLWKHQMVMTTKAQSESSSPHHGDPILNQNDAEGPRVDRSQTLQASSTSSSLREGREGEDHEVHEWEKIPIEGKVRAIGIWDTVGSLGIPKSPLSGTTRRAREIQFESLYVHPKVEHAFHAIALDEWRSAFPPTMWGLGDNTKTKLRQVWFPGSHANVGGGWNDQQIATIALAWMADQLTPLGVEFSRQEMERIFSSVNHGVEVREWAMGRICNPTGLTTYTDKVYNGILWPYNKFIAGNTDYTPRTPGRYNAEDPPKRLLEGTSELVHPSVRIRYLYSGPGLDDNGAWGCNSLTGKHGYVLCCDSDVRSRPGPEQNERGSGYQCVFGAVIPYYGNPPKDRRMNEDRRLVRVEQPNWFKTSFNKAMEQLLPRAEQEHRWYWSPKDDNRVALEEEHIGIWEQKFIYINDRLLKEQAKLEGQNIGLGESTLRYKLREGVELPRGYPSKYGLYDVRKWENWDTAE</sequence>
<evidence type="ECO:0000256" key="1">
    <source>
        <dbReference type="SAM" id="MobiDB-lite"/>
    </source>
</evidence>
<feature type="domain" description="T6SS Phospholipase effector Tle1-like catalytic" evidence="2">
    <location>
        <begin position="40"/>
        <end position="183"/>
    </location>
</feature>
<feature type="compositionally biased region" description="Basic and acidic residues" evidence="1">
    <location>
        <begin position="352"/>
        <end position="365"/>
    </location>
</feature>
<protein>
    <recommendedName>
        <fullName evidence="2">T6SS Phospholipase effector Tle1-like catalytic domain-containing protein</fullName>
    </recommendedName>
</protein>
<dbReference type="OrthoDB" id="3057168at2759"/>
<comment type="caution">
    <text evidence="3">The sequence shown here is derived from an EMBL/GenBank/DDBJ whole genome shotgun (WGS) entry which is preliminary data.</text>
</comment>
<name>A0A8K0SMF2_9HYPO</name>
<feature type="compositionally biased region" description="Polar residues" evidence="1">
    <location>
        <begin position="308"/>
        <end position="317"/>
    </location>
</feature>
<feature type="domain" description="T6SS Phospholipase effector Tle1-like catalytic" evidence="2">
    <location>
        <begin position="347"/>
        <end position="477"/>
    </location>
</feature>
<dbReference type="SUPFAM" id="SSF53474">
    <property type="entry name" value="alpha/beta-Hydrolases"/>
    <property type="match status" value="1"/>
</dbReference>
<proteinExistence type="predicted"/>
<dbReference type="PANTHER" id="PTHR33840:SF1">
    <property type="entry name" value="TLE1 PHOSPHOLIPASE DOMAIN-CONTAINING PROTEIN"/>
    <property type="match status" value="1"/>
</dbReference>
<dbReference type="Proteomes" id="UP000813444">
    <property type="component" value="Unassembled WGS sequence"/>
</dbReference>
<dbReference type="EMBL" id="JAGPNK010000013">
    <property type="protein sequence ID" value="KAH7309638.1"/>
    <property type="molecule type" value="Genomic_DNA"/>
</dbReference>
<dbReference type="PANTHER" id="PTHR33840">
    <property type="match status" value="1"/>
</dbReference>
<feature type="region of interest" description="Disordered" evidence="1">
    <location>
        <begin position="308"/>
        <end position="365"/>
    </location>
</feature>
<organism evidence="3 4">
    <name type="scientific">Stachybotrys elegans</name>
    <dbReference type="NCBI Taxonomy" id="80388"/>
    <lineage>
        <taxon>Eukaryota</taxon>
        <taxon>Fungi</taxon>
        <taxon>Dikarya</taxon>
        <taxon>Ascomycota</taxon>
        <taxon>Pezizomycotina</taxon>
        <taxon>Sordariomycetes</taxon>
        <taxon>Hypocreomycetidae</taxon>
        <taxon>Hypocreales</taxon>
        <taxon>Stachybotryaceae</taxon>
        <taxon>Stachybotrys</taxon>
    </lineage>
</organism>
<feature type="region of interest" description="Disordered" evidence="1">
    <location>
        <begin position="215"/>
        <end position="243"/>
    </location>
</feature>
<evidence type="ECO:0000313" key="4">
    <source>
        <dbReference type="Proteomes" id="UP000813444"/>
    </source>
</evidence>
<evidence type="ECO:0000259" key="2">
    <source>
        <dbReference type="Pfam" id="PF09994"/>
    </source>
</evidence>
<keyword evidence="4" id="KW-1185">Reference proteome</keyword>
<dbReference type="InterPro" id="IPR018712">
    <property type="entry name" value="Tle1-like_cat"/>
</dbReference>